<dbReference type="PANTHER" id="PTHR22916">
    <property type="entry name" value="GLYCOSYLTRANSFERASE"/>
    <property type="match status" value="1"/>
</dbReference>
<organism evidence="4 9">
    <name type="scientific">Phocaeicola vulgatus</name>
    <name type="common">Bacteroides vulgatus</name>
    <dbReference type="NCBI Taxonomy" id="821"/>
    <lineage>
        <taxon>Bacteria</taxon>
        <taxon>Pseudomonadati</taxon>
        <taxon>Bacteroidota</taxon>
        <taxon>Bacteroidia</taxon>
        <taxon>Bacteroidales</taxon>
        <taxon>Bacteroidaceae</taxon>
        <taxon>Phocaeicola</taxon>
    </lineage>
</organism>
<evidence type="ECO:0000313" key="9">
    <source>
        <dbReference type="Proteomes" id="UP000470952"/>
    </source>
</evidence>
<evidence type="ECO:0000313" key="4">
    <source>
        <dbReference type="EMBL" id="KAB6658113.1"/>
    </source>
</evidence>
<evidence type="ECO:0000313" key="5">
    <source>
        <dbReference type="EMBL" id="KAB6691827.1"/>
    </source>
</evidence>
<gene>
    <name evidence="6" type="ORF">GAY17_13830</name>
    <name evidence="4" type="ORF">GAZ76_15070</name>
    <name evidence="5" type="ORF">GAZ92_12765</name>
</gene>
<dbReference type="EMBL" id="WDAG01000019">
    <property type="protein sequence ID" value="KAB6658113.1"/>
    <property type="molecule type" value="Genomic_DNA"/>
</dbReference>
<dbReference type="Proteomes" id="UP000437380">
    <property type="component" value="Unassembled WGS sequence"/>
</dbReference>
<proteinExistence type="predicted"/>
<evidence type="ECO:0000313" key="8">
    <source>
        <dbReference type="Proteomes" id="UP000470777"/>
    </source>
</evidence>
<name>A0A6I1BJ80_PHOVU</name>
<sequence>MNNPQISVIVPVYNAEKWLRRCVDSILAQTFTDFELLLIDDGSTDGSPAICDEYAQRDSRIKVFYQKNSGVSAARNSGLDHARGEWILFVDADDYLYEDALDNLLRKPQADLIVGGYFHIGTISGREKSVTPIDRKIDINGDTDFFSKMIGSYLTTPWCKLFRNDIIHNNNLKFNKYLFYGEDTDFVFRYVLQIDTIQFISKQVYCYIDPENTVGKYVLNAQHLKKLMECTYRNFELLAKKTGASFDEMRHIFLRDYSSLYLRGVMNIHSYRDFLNEAKAYKMGKCLCFADSFKYKIFVLMLRSCPRVAYACIRFTEGLIKIKDSKIVL</sequence>
<keyword evidence="2 4" id="KW-0808">Transferase</keyword>
<dbReference type="InterPro" id="IPR029044">
    <property type="entry name" value="Nucleotide-diphossugar_trans"/>
</dbReference>
<evidence type="ECO:0000313" key="6">
    <source>
        <dbReference type="EMBL" id="KAB6698611.1"/>
    </source>
</evidence>
<reference evidence="7 8" key="1">
    <citation type="journal article" date="2019" name="Nat. Med.">
        <title>A library of human gut bacterial isolates paired with longitudinal multiomics data enables mechanistic microbiome research.</title>
        <authorList>
            <person name="Poyet M."/>
            <person name="Groussin M."/>
            <person name="Gibbons S.M."/>
            <person name="Avila-Pacheco J."/>
            <person name="Jiang X."/>
            <person name="Kearney S.M."/>
            <person name="Perrotta A.R."/>
            <person name="Berdy B."/>
            <person name="Zhao S."/>
            <person name="Lieberman T.D."/>
            <person name="Swanson P.K."/>
            <person name="Smith M."/>
            <person name="Roesemann S."/>
            <person name="Alexander J.E."/>
            <person name="Rich S.A."/>
            <person name="Livny J."/>
            <person name="Vlamakis H."/>
            <person name="Clish C."/>
            <person name="Bullock K."/>
            <person name="Deik A."/>
            <person name="Scott J."/>
            <person name="Pierce K.A."/>
            <person name="Xavier R.J."/>
            <person name="Alm E.J."/>
        </authorList>
    </citation>
    <scope>NUCLEOTIDE SEQUENCE [LARGE SCALE GENOMIC DNA]</scope>
    <source>
        <strain evidence="6 7">BIOML-A82</strain>
        <strain evidence="5 8">BIOML-A85</strain>
        <strain evidence="4 9">BIOML-A93</strain>
    </source>
</reference>
<protein>
    <submittedName>
        <fullName evidence="4">Glycosyltransferase family 2 protein</fullName>
    </submittedName>
</protein>
<dbReference type="GO" id="GO:0016758">
    <property type="term" value="F:hexosyltransferase activity"/>
    <property type="evidence" value="ECO:0007669"/>
    <property type="project" value="UniProtKB-ARBA"/>
</dbReference>
<dbReference type="Proteomes" id="UP000470777">
    <property type="component" value="Unassembled WGS sequence"/>
</dbReference>
<feature type="domain" description="Glycosyltransferase 2-like" evidence="3">
    <location>
        <begin position="7"/>
        <end position="167"/>
    </location>
</feature>
<dbReference type="PANTHER" id="PTHR22916:SF51">
    <property type="entry name" value="GLYCOSYLTRANSFERASE EPSH-RELATED"/>
    <property type="match status" value="1"/>
</dbReference>
<dbReference type="Proteomes" id="UP000470952">
    <property type="component" value="Unassembled WGS sequence"/>
</dbReference>
<dbReference type="Gene3D" id="3.90.550.10">
    <property type="entry name" value="Spore Coat Polysaccharide Biosynthesis Protein SpsA, Chain A"/>
    <property type="match status" value="1"/>
</dbReference>
<accession>A0A6I1BJ80</accession>
<evidence type="ECO:0000256" key="1">
    <source>
        <dbReference type="ARBA" id="ARBA00022676"/>
    </source>
</evidence>
<dbReference type="AlphaFoldDB" id="A0A6I1BJ80"/>
<keyword evidence="1" id="KW-0328">Glycosyltransferase</keyword>
<comment type="caution">
    <text evidence="4">The sequence shown here is derived from an EMBL/GenBank/DDBJ whole genome shotgun (WGS) entry which is preliminary data.</text>
</comment>
<dbReference type="EMBL" id="WCZY01000017">
    <property type="protein sequence ID" value="KAB6691827.1"/>
    <property type="molecule type" value="Genomic_DNA"/>
</dbReference>
<dbReference type="Pfam" id="PF00535">
    <property type="entry name" value="Glycos_transf_2"/>
    <property type="match status" value="1"/>
</dbReference>
<dbReference type="CDD" id="cd00761">
    <property type="entry name" value="Glyco_tranf_GTA_type"/>
    <property type="match status" value="1"/>
</dbReference>
<evidence type="ECO:0000313" key="7">
    <source>
        <dbReference type="Proteomes" id="UP000437380"/>
    </source>
</evidence>
<evidence type="ECO:0000259" key="3">
    <source>
        <dbReference type="Pfam" id="PF00535"/>
    </source>
</evidence>
<evidence type="ECO:0000256" key="2">
    <source>
        <dbReference type="ARBA" id="ARBA00022679"/>
    </source>
</evidence>
<dbReference type="SUPFAM" id="SSF53448">
    <property type="entry name" value="Nucleotide-diphospho-sugar transferases"/>
    <property type="match status" value="1"/>
</dbReference>
<dbReference type="RefSeq" id="WP_130085270.1">
    <property type="nucleotide sequence ID" value="NZ_JABDSE010000050.1"/>
</dbReference>
<dbReference type="EMBL" id="WCZV01000018">
    <property type="protein sequence ID" value="KAB6698611.1"/>
    <property type="molecule type" value="Genomic_DNA"/>
</dbReference>
<dbReference type="InterPro" id="IPR001173">
    <property type="entry name" value="Glyco_trans_2-like"/>
</dbReference>